<evidence type="ECO:0000313" key="20">
    <source>
        <dbReference type="EMBL" id="UYV65686.1"/>
    </source>
</evidence>
<dbReference type="Pfam" id="PF00060">
    <property type="entry name" value="Lig_chan"/>
    <property type="match status" value="1"/>
</dbReference>
<gene>
    <name evidence="20" type="ORF">LAZ67_3005088</name>
</gene>
<dbReference type="PANTHER" id="PTHR18966">
    <property type="entry name" value="IONOTROPIC GLUTAMATE RECEPTOR"/>
    <property type="match status" value="1"/>
</dbReference>
<dbReference type="SUPFAM" id="SSF53850">
    <property type="entry name" value="Periplasmic binding protein-like II"/>
    <property type="match status" value="1"/>
</dbReference>
<dbReference type="SMART" id="SM00079">
    <property type="entry name" value="PBPe"/>
    <property type="match status" value="1"/>
</dbReference>
<dbReference type="Proteomes" id="UP001235939">
    <property type="component" value="Chromosome 03"/>
</dbReference>
<dbReference type="InterPro" id="IPR001828">
    <property type="entry name" value="ANF_lig-bd_rcpt"/>
</dbReference>
<name>A0ABY6KBT7_9ARAC</name>
<evidence type="ECO:0000256" key="17">
    <source>
        <dbReference type="SAM" id="Phobius"/>
    </source>
</evidence>
<keyword evidence="3" id="KW-0813">Transport</keyword>
<reference evidence="20 21" key="1">
    <citation type="submission" date="2022-01" db="EMBL/GenBank/DDBJ databases">
        <title>A chromosomal length assembly of Cordylochernes scorpioides.</title>
        <authorList>
            <person name="Zeh D."/>
            <person name="Zeh J."/>
        </authorList>
    </citation>
    <scope>NUCLEOTIDE SEQUENCE [LARGE SCALE GENOMIC DNA]</scope>
    <source>
        <strain evidence="20">IN4F17</strain>
        <tissue evidence="20">Whole Body</tissue>
    </source>
</reference>
<comment type="similarity">
    <text evidence="2">Belongs to the glutamate-gated ion channel (TC 1.A.10.1) family.</text>
</comment>
<dbReference type="Pfam" id="PF01094">
    <property type="entry name" value="ANF_receptor"/>
    <property type="match status" value="1"/>
</dbReference>
<feature type="transmembrane region" description="Helical" evidence="17">
    <location>
        <begin position="384"/>
        <end position="408"/>
    </location>
</feature>
<evidence type="ECO:0000256" key="3">
    <source>
        <dbReference type="ARBA" id="ARBA00022448"/>
    </source>
</evidence>
<organism evidence="20 21">
    <name type="scientific">Cordylochernes scorpioides</name>
    <dbReference type="NCBI Taxonomy" id="51811"/>
    <lineage>
        <taxon>Eukaryota</taxon>
        <taxon>Metazoa</taxon>
        <taxon>Ecdysozoa</taxon>
        <taxon>Arthropoda</taxon>
        <taxon>Chelicerata</taxon>
        <taxon>Arachnida</taxon>
        <taxon>Pseudoscorpiones</taxon>
        <taxon>Cheliferoidea</taxon>
        <taxon>Chernetidae</taxon>
        <taxon>Cordylochernes</taxon>
    </lineage>
</organism>
<evidence type="ECO:0000256" key="12">
    <source>
        <dbReference type="ARBA" id="ARBA00023257"/>
    </source>
</evidence>
<evidence type="ECO:0000259" key="19">
    <source>
        <dbReference type="SMART" id="SM00918"/>
    </source>
</evidence>
<evidence type="ECO:0000256" key="7">
    <source>
        <dbReference type="ARBA" id="ARBA00023018"/>
    </source>
</evidence>
<dbReference type="Gene3D" id="3.40.190.10">
    <property type="entry name" value="Periplasmic binding protein-like II"/>
    <property type="match status" value="2"/>
</dbReference>
<dbReference type="Gene3D" id="3.40.50.2300">
    <property type="match status" value="2"/>
</dbReference>
<dbReference type="SMART" id="SM00918">
    <property type="entry name" value="Lig_chan-Glu_bd"/>
    <property type="match status" value="1"/>
</dbReference>
<keyword evidence="5 17" id="KW-0812">Transmembrane</keyword>
<evidence type="ECO:0000256" key="5">
    <source>
        <dbReference type="ARBA" id="ARBA00022692"/>
    </source>
</evidence>
<keyword evidence="8" id="KW-0406">Ion transport</keyword>
<evidence type="ECO:0000256" key="6">
    <source>
        <dbReference type="ARBA" id="ARBA00022989"/>
    </source>
</evidence>
<dbReference type="Gene3D" id="1.10.287.70">
    <property type="match status" value="1"/>
</dbReference>
<evidence type="ECO:0000256" key="9">
    <source>
        <dbReference type="ARBA" id="ARBA00023136"/>
    </source>
</evidence>
<feature type="transmembrane region" description="Helical" evidence="17">
    <location>
        <begin position="579"/>
        <end position="600"/>
    </location>
</feature>
<evidence type="ECO:0000256" key="2">
    <source>
        <dbReference type="ARBA" id="ARBA00008685"/>
    </source>
</evidence>
<accession>A0ABY6KBT7</accession>
<evidence type="ECO:0000256" key="15">
    <source>
        <dbReference type="ARBA" id="ARBA00034100"/>
    </source>
</evidence>
<evidence type="ECO:0000256" key="8">
    <source>
        <dbReference type="ARBA" id="ARBA00023065"/>
    </source>
</evidence>
<evidence type="ECO:0000256" key="11">
    <source>
        <dbReference type="ARBA" id="ARBA00023180"/>
    </source>
</evidence>
<evidence type="ECO:0000256" key="16">
    <source>
        <dbReference type="SAM" id="MobiDB-lite"/>
    </source>
</evidence>
<evidence type="ECO:0000259" key="18">
    <source>
        <dbReference type="SMART" id="SM00079"/>
    </source>
</evidence>
<keyword evidence="11" id="KW-0325">Glycoprotein</keyword>
<feature type="domain" description="Ionotropic glutamate receptor L-glutamate and glycine-binding" evidence="19">
    <location>
        <begin position="192"/>
        <end position="256"/>
    </location>
</feature>
<keyword evidence="13" id="KW-1071">Ligand-gated ion channel</keyword>
<dbReference type="PRINTS" id="PR00177">
    <property type="entry name" value="NMDARECEPTOR"/>
</dbReference>
<feature type="transmembrane region" description="Helical" evidence="17">
    <location>
        <begin position="312"/>
        <end position="334"/>
    </location>
</feature>
<keyword evidence="10" id="KW-0675">Receptor</keyword>
<evidence type="ECO:0000256" key="1">
    <source>
        <dbReference type="ARBA" id="ARBA00004651"/>
    </source>
</evidence>
<dbReference type="InterPro" id="IPR019594">
    <property type="entry name" value="Glu/Gly-bd"/>
</dbReference>
<dbReference type="Pfam" id="PF10613">
    <property type="entry name" value="Lig_chan-Glu_bd"/>
    <property type="match status" value="1"/>
</dbReference>
<keyword evidence="21" id="KW-1185">Reference proteome</keyword>
<evidence type="ECO:0000256" key="10">
    <source>
        <dbReference type="ARBA" id="ARBA00023170"/>
    </source>
</evidence>
<dbReference type="EMBL" id="CP092865">
    <property type="protein sequence ID" value="UYV65686.1"/>
    <property type="molecule type" value="Genomic_DNA"/>
</dbReference>
<evidence type="ECO:0000256" key="4">
    <source>
        <dbReference type="ARBA" id="ARBA00022475"/>
    </source>
</evidence>
<keyword evidence="4" id="KW-1003">Cell membrane</keyword>
<protein>
    <submittedName>
        <fullName evidence="20">Uncharacterized protein</fullName>
    </submittedName>
</protein>
<dbReference type="SUPFAM" id="SSF53822">
    <property type="entry name" value="Periplasmic binding protein-like I"/>
    <property type="match status" value="1"/>
</dbReference>
<dbReference type="InterPro" id="IPR001320">
    <property type="entry name" value="Iontro_rcpt_C"/>
</dbReference>
<comment type="subcellular location">
    <subcellularLocation>
        <location evidence="1">Cell membrane</location>
        <topology evidence="1">Multi-pass membrane protein</topology>
    </subcellularLocation>
    <subcellularLocation>
        <location evidence="15">Postsynaptic cell membrane</location>
    </subcellularLocation>
</comment>
<evidence type="ECO:0000256" key="14">
    <source>
        <dbReference type="ARBA" id="ARBA00023303"/>
    </source>
</evidence>
<keyword evidence="12" id="KW-0628">Postsynaptic cell membrane</keyword>
<dbReference type="InterPro" id="IPR028082">
    <property type="entry name" value="Peripla_BP_I"/>
</dbReference>
<feature type="domain" description="Ionotropic glutamate receptor C-terminal" evidence="18">
    <location>
        <begin position="182"/>
        <end position="550"/>
    </location>
</feature>
<dbReference type="InterPro" id="IPR015683">
    <property type="entry name" value="Ionotropic_Glu_rcpt"/>
</dbReference>
<feature type="region of interest" description="Disordered" evidence="16">
    <location>
        <begin position="632"/>
        <end position="652"/>
    </location>
</feature>
<dbReference type="InterPro" id="IPR001508">
    <property type="entry name" value="Iono_Glu_rcpt_met"/>
</dbReference>
<proteinExistence type="inferred from homology"/>
<keyword evidence="14" id="KW-0407">Ion channel</keyword>
<keyword evidence="6 17" id="KW-1133">Transmembrane helix</keyword>
<evidence type="ECO:0000256" key="13">
    <source>
        <dbReference type="ARBA" id="ARBA00023286"/>
    </source>
</evidence>
<sequence>MQAQQVDMMSEYHNYFLTTLDLDTVDLEDFQYGGTNISSLRLVDTSAASYRNLTRAWAARSVRAPTEMALMFDAVQLFATALGDLDRGQKINIRPLSCDTEHSWQHGVSLVNYMRMINIKGLTGDIKFDRHGFRSDFRLKVLELTHEGLKVAGEWGVHTGLNLTTNYSRDYEEAMLSIQNKTLVVTSILNSPYLMLKTDHTHRTGNDRFEGYVVDLLAEISRQLRFHFLIRLVGDGNYGKRNEQGEWNGMIRELIDGKADMAVADLTITYQRETVVDFTMPFMNLGISILFKKPNRKTPRLFSFLAPLSFEVWVYMATAFMGVSLFLFIVARFSPYEWANPHPCDQAPRVLRNQFTLLNTLWFTVGCLMQQGSELSPRALSTRLVAGIWWFFTLIMVSSYTANLAAFLTLERLVAPIESAEDLARQSAIQYGCLESGSTQAFFRDSKIPTYKRMWTYMSNAKPNVFVDSNAKGIERVQKGNYAFLMESTTIEYNVERHCDLIQVGGLLDSKGFGIATPSGSPYRVLMSSVILKMQETGMLHMLKKRWWRQRRGGGRCYREEPKVSVAASSLGLANVGGVFVVLLAGMGAACVIALAEFIWKSRKVASEEREPLCVELCREFRFALTCKGSTKPLSKKRGATEDPRTPENGLPFMPLTGFNKEAIS</sequence>
<keyword evidence="9 17" id="KW-0472">Membrane</keyword>
<evidence type="ECO:0000313" key="21">
    <source>
        <dbReference type="Proteomes" id="UP001235939"/>
    </source>
</evidence>
<keyword evidence="7" id="KW-0770">Synapse</keyword>